<reference evidence="1 2" key="1">
    <citation type="journal article" date="2021" name="BMC Biol.">
        <title>Horizontally acquired antibacterial genes associated with adaptive radiation of ladybird beetles.</title>
        <authorList>
            <person name="Li H.S."/>
            <person name="Tang X.F."/>
            <person name="Huang Y.H."/>
            <person name="Xu Z.Y."/>
            <person name="Chen M.L."/>
            <person name="Du X.Y."/>
            <person name="Qiu B.Y."/>
            <person name="Chen P.T."/>
            <person name="Zhang W."/>
            <person name="Slipinski A."/>
            <person name="Escalona H.E."/>
            <person name="Waterhouse R.M."/>
            <person name="Zwick A."/>
            <person name="Pang H."/>
        </authorList>
    </citation>
    <scope>NUCLEOTIDE SEQUENCE [LARGE SCALE GENOMIC DNA]</scope>
    <source>
        <strain evidence="1">SYSU2018</strain>
    </source>
</reference>
<dbReference type="EMBL" id="JABFTP020000144">
    <property type="protein sequence ID" value="KAL3283090.1"/>
    <property type="molecule type" value="Genomic_DNA"/>
</dbReference>
<evidence type="ECO:0000313" key="1">
    <source>
        <dbReference type="EMBL" id="KAL3283090.1"/>
    </source>
</evidence>
<gene>
    <name evidence="1" type="ORF">HHI36_006247</name>
</gene>
<evidence type="ECO:0000313" key="2">
    <source>
        <dbReference type="Proteomes" id="UP001516400"/>
    </source>
</evidence>
<accession>A0ABD2NWW5</accession>
<organism evidence="1 2">
    <name type="scientific">Cryptolaemus montrouzieri</name>
    <dbReference type="NCBI Taxonomy" id="559131"/>
    <lineage>
        <taxon>Eukaryota</taxon>
        <taxon>Metazoa</taxon>
        <taxon>Ecdysozoa</taxon>
        <taxon>Arthropoda</taxon>
        <taxon>Hexapoda</taxon>
        <taxon>Insecta</taxon>
        <taxon>Pterygota</taxon>
        <taxon>Neoptera</taxon>
        <taxon>Endopterygota</taxon>
        <taxon>Coleoptera</taxon>
        <taxon>Polyphaga</taxon>
        <taxon>Cucujiformia</taxon>
        <taxon>Coccinelloidea</taxon>
        <taxon>Coccinellidae</taxon>
        <taxon>Scymninae</taxon>
        <taxon>Scymnini</taxon>
        <taxon>Cryptolaemus</taxon>
    </lineage>
</organism>
<protein>
    <submittedName>
        <fullName evidence="1">Uncharacterized protein</fullName>
    </submittedName>
</protein>
<proteinExistence type="predicted"/>
<comment type="caution">
    <text evidence="1">The sequence shown here is derived from an EMBL/GenBank/DDBJ whole genome shotgun (WGS) entry which is preliminary data.</text>
</comment>
<sequence>MWRLINLKRRFLSLVPLYHIILTIMSLNLKMWKNEPTIAVDHDATDNAQIVAPAPSAIDSDAEDIEVFQPVIASTKAFDKNNQPTTTLTSQLPPKLIMN</sequence>
<dbReference type="AlphaFoldDB" id="A0ABD2NWW5"/>
<dbReference type="Proteomes" id="UP001516400">
    <property type="component" value="Unassembled WGS sequence"/>
</dbReference>
<name>A0ABD2NWW5_9CUCU</name>
<keyword evidence="2" id="KW-1185">Reference proteome</keyword>